<dbReference type="AlphaFoldDB" id="A0AAD6YIL9"/>
<organism evidence="2 3">
    <name type="scientific">Mycena pura</name>
    <dbReference type="NCBI Taxonomy" id="153505"/>
    <lineage>
        <taxon>Eukaryota</taxon>
        <taxon>Fungi</taxon>
        <taxon>Dikarya</taxon>
        <taxon>Basidiomycota</taxon>
        <taxon>Agaricomycotina</taxon>
        <taxon>Agaricomycetes</taxon>
        <taxon>Agaricomycetidae</taxon>
        <taxon>Agaricales</taxon>
        <taxon>Marasmiineae</taxon>
        <taxon>Mycenaceae</taxon>
        <taxon>Mycena</taxon>
    </lineage>
</organism>
<dbReference type="EMBL" id="JARJCW010000015">
    <property type="protein sequence ID" value="KAJ7216443.1"/>
    <property type="molecule type" value="Genomic_DNA"/>
</dbReference>
<evidence type="ECO:0000313" key="2">
    <source>
        <dbReference type="EMBL" id="KAJ7216443.1"/>
    </source>
</evidence>
<evidence type="ECO:0000256" key="1">
    <source>
        <dbReference type="SAM" id="MobiDB-lite"/>
    </source>
</evidence>
<accession>A0AAD6YIL9</accession>
<name>A0AAD6YIL9_9AGAR</name>
<gene>
    <name evidence="2" type="ORF">GGX14DRAFT_441548</name>
</gene>
<protein>
    <submittedName>
        <fullName evidence="2">Uncharacterized protein</fullName>
    </submittedName>
</protein>
<feature type="region of interest" description="Disordered" evidence="1">
    <location>
        <begin position="1"/>
        <end position="26"/>
    </location>
</feature>
<reference evidence="2" key="1">
    <citation type="submission" date="2023-03" db="EMBL/GenBank/DDBJ databases">
        <title>Massive genome expansion in bonnet fungi (Mycena s.s.) driven by repeated elements and novel gene families across ecological guilds.</title>
        <authorList>
            <consortium name="Lawrence Berkeley National Laboratory"/>
            <person name="Harder C.B."/>
            <person name="Miyauchi S."/>
            <person name="Viragh M."/>
            <person name="Kuo A."/>
            <person name="Thoen E."/>
            <person name="Andreopoulos B."/>
            <person name="Lu D."/>
            <person name="Skrede I."/>
            <person name="Drula E."/>
            <person name="Henrissat B."/>
            <person name="Morin E."/>
            <person name="Kohler A."/>
            <person name="Barry K."/>
            <person name="LaButti K."/>
            <person name="Morin E."/>
            <person name="Salamov A."/>
            <person name="Lipzen A."/>
            <person name="Mereny Z."/>
            <person name="Hegedus B."/>
            <person name="Baldrian P."/>
            <person name="Stursova M."/>
            <person name="Weitz H."/>
            <person name="Taylor A."/>
            <person name="Grigoriev I.V."/>
            <person name="Nagy L.G."/>
            <person name="Martin F."/>
            <person name="Kauserud H."/>
        </authorList>
    </citation>
    <scope>NUCLEOTIDE SEQUENCE</scope>
    <source>
        <strain evidence="2">9144</strain>
    </source>
</reference>
<proteinExistence type="predicted"/>
<keyword evidence="3" id="KW-1185">Reference proteome</keyword>
<evidence type="ECO:0000313" key="3">
    <source>
        <dbReference type="Proteomes" id="UP001219525"/>
    </source>
</evidence>
<dbReference type="Proteomes" id="UP001219525">
    <property type="component" value="Unassembled WGS sequence"/>
</dbReference>
<comment type="caution">
    <text evidence="2">The sequence shown here is derived from an EMBL/GenBank/DDBJ whole genome shotgun (WGS) entry which is preliminary data.</text>
</comment>
<feature type="non-terminal residue" evidence="2">
    <location>
        <position position="1"/>
    </location>
</feature>
<sequence>MDNSKNDPAKGPQSSSSSRATALGKPVDSILTVNPETLTIKYRSVGEPEDGGGESHFAVVPFPKRYEDAVSDALKLLGRYMAHPTADQVFLKCLATNAVPEGDGILVWAEFDPANWALAVQPGGHVQVFEKRHQMPSPSQDLFWDGPIYLVFGKTEYSLTAWTKSEQYLMINRPKNYAEAVGRARDAAYKRSNLPQVKPVANPATTLKFYIFDDEHLTRWFAIPPAAATDDALWKEAVPGPLGILGVIAT</sequence>